<sequence>MSRFFDSLAVVVLFAVFLALPFTQAFPRSDGKSDPIESRSSPKAVLDYGTFVGGYNATYDISYFKSIPFAAPPVGELRYRAPQPPLRYKDDFDATVTKDFCVQRTVNGSEDCLYLEIYGRPFVKGAKKPVVVWLYGGGYIQGGGSISWPPFVFPTLNVSSENDFIVVLPNYRVNSFGFLAGDLVKEDPTTDLNVGLLDQRAALQWVQKYIHIFGGDPSKVTLWGQSAGAGSVLFQTIAKSSQPLFRSAVASSPFVQKQYHYNAPQIEQVLTTFLNYTNCSAIRSQAIGCLRKVPLQTLRDASLAVDTIHGETLSHAWTPVIDGELITERFSVAAAAKRINNKYALMVYNTHEGENFVPSAVSNWGEWMKEYLPGFSDSQFEALEKLYLDEEGASLRAASVYRDSVLACPALWAASAAGKGWLVEFGVGTAKHASDTQFWNTIQPAQQQYPHIYQAYAGGYASFAQTADPNRNSLTPVVYPGVGTGKLFLLGDGSRAVANSSTPIGTRNFAELKEKCDFWRANGASVPL</sequence>
<dbReference type="InterPro" id="IPR029058">
    <property type="entry name" value="AB_hydrolase_fold"/>
</dbReference>
<dbReference type="Proteomes" id="UP000277580">
    <property type="component" value="Unassembled WGS sequence"/>
</dbReference>
<dbReference type="InterPro" id="IPR019826">
    <property type="entry name" value="Carboxylesterase_B_AS"/>
</dbReference>
<evidence type="ECO:0000313" key="6">
    <source>
        <dbReference type="Proteomes" id="UP000277580"/>
    </source>
</evidence>
<dbReference type="PANTHER" id="PTHR11559">
    <property type="entry name" value="CARBOXYLESTERASE"/>
    <property type="match status" value="1"/>
</dbReference>
<reference evidence="5 6" key="1">
    <citation type="journal article" date="2018" name="Nat. Ecol. Evol.">
        <title>Pezizomycetes genomes reveal the molecular basis of ectomycorrhizal truffle lifestyle.</title>
        <authorList>
            <person name="Murat C."/>
            <person name="Payen T."/>
            <person name="Noel B."/>
            <person name="Kuo A."/>
            <person name="Morin E."/>
            <person name="Chen J."/>
            <person name="Kohler A."/>
            <person name="Krizsan K."/>
            <person name="Balestrini R."/>
            <person name="Da Silva C."/>
            <person name="Montanini B."/>
            <person name="Hainaut M."/>
            <person name="Levati E."/>
            <person name="Barry K.W."/>
            <person name="Belfiori B."/>
            <person name="Cichocki N."/>
            <person name="Clum A."/>
            <person name="Dockter R.B."/>
            <person name="Fauchery L."/>
            <person name="Guy J."/>
            <person name="Iotti M."/>
            <person name="Le Tacon F."/>
            <person name="Lindquist E.A."/>
            <person name="Lipzen A."/>
            <person name="Malagnac F."/>
            <person name="Mello A."/>
            <person name="Molinier V."/>
            <person name="Miyauchi S."/>
            <person name="Poulain J."/>
            <person name="Riccioni C."/>
            <person name="Rubini A."/>
            <person name="Sitrit Y."/>
            <person name="Splivallo R."/>
            <person name="Traeger S."/>
            <person name="Wang M."/>
            <person name="Zifcakova L."/>
            <person name="Wipf D."/>
            <person name="Zambonelli A."/>
            <person name="Paolocci F."/>
            <person name="Nowrousian M."/>
            <person name="Ottonello S."/>
            <person name="Baldrian P."/>
            <person name="Spatafora J.W."/>
            <person name="Henrissat B."/>
            <person name="Nagy L.G."/>
            <person name="Aury J.M."/>
            <person name="Wincker P."/>
            <person name="Grigoriev I.V."/>
            <person name="Bonfante P."/>
            <person name="Martin F.M."/>
        </authorList>
    </citation>
    <scope>NUCLEOTIDE SEQUENCE [LARGE SCALE GENOMIC DNA]</scope>
    <source>
        <strain evidence="5 6">CCBAS932</strain>
    </source>
</reference>
<evidence type="ECO:0000259" key="4">
    <source>
        <dbReference type="Pfam" id="PF00135"/>
    </source>
</evidence>
<evidence type="ECO:0000256" key="3">
    <source>
        <dbReference type="RuleBase" id="RU361235"/>
    </source>
</evidence>
<dbReference type="SUPFAM" id="SSF53474">
    <property type="entry name" value="alpha/beta-Hydrolases"/>
    <property type="match status" value="1"/>
</dbReference>
<dbReference type="InterPro" id="IPR002018">
    <property type="entry name" value="CarbesteraseB"/>
</dbReference>
<evidence type="ECO:0000313" key="5">
    <source>
        <dbReference type="EMBL" id="RPB14105.1"/>
    </source>
</evidence>
<evidence type="ECO:0000256" key="1">
    <source>
        <dbReference type="ARBA" id="ARBA00005964"/>
    </source>
</evidence>
<dbReference type="EC" id="3.1.1.-" evidence="3"/>
<dbReference type="PROSITE" id="PS00122">
    <property type="entry name" value="CARBOXYLESTERASE_B_1"/>
    <property type="match status" value="1"/>
</dbReference>
<dbReference type="AlphaFoldDB" id="A0A3N4L7X6"/>
<dbReference type="InParanoid" id="A0A3N4L7X6"/>
<name>A0A3N4L7X6_9PEZI</name>
<accession>A0A3N4L7X6</accession>
<dbReference type="InterPro" id="IPR050309">
    <property type="entry name" value="Type-B_Carboxylest/Lipase"/>
</dbReference>
<dbReference type="Pfam" id="PF00135">
    <property type="entry name" value="COesterase"/>
    <property type="match status" value="1"/>
</dbReference>
<gene>
    <name evidence="5" type="ORF">P167DRAFT_604332</name>
</gene>
<comment type="similarity">
    <text evidence="1 3">Belongs to the type-B carboxylesterase/lipase family.</text>
</comment>
<protein>
    <recommendedName>
        <fullName evidence="3">Carboxylic ester hydrolase</fullName>
        <ecNumber evidence="3">3.1.1.-</ecNumber>
    </recommendedName>
</protein>
<feature type="chain" id="PRO_5017854380" description="Carboxylic ester hydrolase" evidence="3">
    <location>
        <begin position="26"/>
        <end position="528"/>
    </location>
</feature>
<keyword evidence="3" id="KW-0732">Signal</keyword>
<dbReference type="EMBL" id="ML119119">
    <property type="protein sequence ID" value="RPB14105.1"/>
    <property type="molecule type" value="Genomic_DNA"/>
</dbReference>
<feature type="domain" description="Carboxylesterase type B" evidence="4">
    <location>
        <begin position="44"/>
        <end position="364"/>
    </location>
</feature>
<evidence type="ECO:0000256" key="2">
    <source>
        <dbReference type="ARBA" id="ARBA00022801"/>
    </source>
</evidence>
<dbReference type="OrthoDB" id="408631at2759"/>
<keyword evidence="6" id="KW-1185">Reference proteome</keyword>
<dbReference type="Gene3D" id="3.40.50.1820">
    <property type="entry name" value="alpha/beta hydrolase"/>
    <property type="match status" value="1"/>
</dbReference>
<organism evidence="5 6">
    <name type="scientific">Morchella conica CCBAS932</name>
    <dbReference type="NCBI Taxonomy" id="1392247"/>
    <lineage>
        <taxon>Eukaryota</taxon>
        <taxon>Fungi</taxon>
        <taxon>Dikarya</taxon>
        <taxon>Ascomycota</taxon>
        <taxon>Pezizomycotina</taxon>
        <taxon>Pezizomycetes</taxon>
        <taxon>Pezizales</taxon>
        <taxon>Morchellaceae</taxon>
        <taxon>Morchella</taxon>
    </lineage>
</organism>
<dbReference type="STRING" id="1392247.A0A3N4L7X6"/>
<proteinExistence type="inferred from homology"/>
<dbReference type="GO" id="GO:0016787">
    <property type="term" value="F:hydrolase activity"/>
    <property type="evidence" value="ECO:0007669"/>
    <property type="project" value="UniProtKB-KW"/>
</dbReference>
<feature type="signal peptide" evidence="3">
    <location>
        <begin position="1"/>
        <end position="25"/>
    </location>
</feature>
<keyword evidence="2 3" id="KW-0378">Hydrolase</keyword>